<reference evidence="2" key="1">
    <citation type="submission" date="2020-08" db="EMBL/GenBank/DDBJ databases">
        <title>Chromosome-level assembly of Southern catfish (Silurus meridionalis) provides insights into visual adaptation to the nocturnal and benthic lifestyles.</title>
        <authorList>
            <person name="Zhang Y."/>
            <person name="Wang D."/>
            <person name="Peng Z."/>
        </authorList>
    </citation>
    <scope>NUCLEOTIDE SEQUENCE</scope>
    <source>
        <strain evidence="2">SWU-2019-XX</strain>
        <tissue evidence="2">Muscle</tissue>
    </source>
</reference>
<accession>A0A8T0BNY0</accession>
<dbReference type="Proteomes" id="UP000606274">
    <property type="component" value="Unassembled WGS sequence"/>
</dbReference>
<sequence length="104" mass="11466">MMSSLGICEQTCLATVKGHELRAGKREPRLLSLVESSGQFTLSVLANPDAVVSSPVPQLSIPINKHFHIIREAEEALLIDLSISSKSNPGFSIYYFMLSRDIYT</sequence>
<evidence type="ECO:0000259" key="1">
    <source>
        <dbReference type="Pfam" id="PF16726"/>
    </source>
</evidence>
<name>A0A8T0BNY0_SILME</name>
<comment type="caution">
    <text evidence="2">The sequence shown here is derived from an EMBL/GenBank/DDBJ whole genome shotgun (WGS) entry which is preliminary data.</text>
</comment>
<organism evidence="2 3">
    <name type="scientific">Silurus meridionalis</name>
    <name type="common">Southern catfish</name>
    <name type="synonym">Silurus soldatovi meridionalis</name>
    <dbReference type="NCBI Taxonomy" id="175797"/>
    <lineage>
        <taxon>Eukaryota</taxon>
        <taxon>Metazoa</taxon>
        <taxon>Chordata</taxon>
        <taxon>Craniata</taxon>
        <taxon>Vertebrata</taxon>
        <taxon>Euteleostomi</taxon>
        <taxon>Actinopterygii</taxon>
        <taxon>Neopterygii</taxon>
        <taxon>Teleostei</taxon>
        <taxon>Ostariophysi</taxon>
        <taxon>Siluriformes</taxon>
        <taxon>Siluridae</taxon>
        <taxon>Silurus</taxon>
    </lineage>
</organism>
<protein>
    <recommendedName>
        <fullName evidence="1">Inositol polyphosphate 5-phosphatase clathrin binding domain-containing protein</fullName>
    </recommendedName>
</protein>
<dbReference type="Pfam" id="PF16726">
    <property type="entry name" value="OCRL_clath_bd"/>
    <property type="match status" value="1"/>
</dbReference>
<evidence type="ECO:0000313" key="2">
    <source>
        <dbReference type="EMBL" id="KAF7707277.1"/>
    </source>
</evidence>
<dbReference type="EMBL" id="JABFDY010000005">
    <property type="protein sequence ID" value="KAF7707277.1"/>
    <property type="molecule type" value="Genomic_DNA"/>
</dbReference>
<evidence type="ECO:0000313" key="3">
    <source>
        <dbReference type="Proteomes" id="UP000606274"/>
    </source>
</evidence>
<dbReference type="InterPro" id="IPR031995">
    <property type="entry name" value="OCRL_clath-bd"/>
</dbReference>
<gene>
    <name evidence="2" type="ORF">HF521_018495</name>
</gene>
<keyword evidence="3" id="KW-1185">Reference proteome</keyword>
<dbReference type="Gene3D" id="2.30.29.110">
    <property type="match status" value="1"/>
</dbReference>
<proteinExistence type="predicted"/>
<feature type="domain" description="Inositol polyphosphate 5-phosphatase clathrin binding" evidence="1">
    <location>
        <begin position="19"/>
        <end position="85"/>
    </location>
</feature>
<dbReference type="AlphaFoldDB" id="A0A8T0BNY0"/>